<sequence>MSGGRSPAPHLASGTGSGRTLEAVVDRHLVTRIGVGVACAAVIAGCTPGDTASTGGAQATTIEASAAASSLEQGYEQVVHDTLPSVVQINTEDGLGSGVLYDDKGHIVTNAHVVGRETRFQVSFANDSTPRSATLVASHPPEDLAVIKVDGSLPSSPAKFGDSGRLRVGQLVLAMGNPLGLSSSVSNGIVSALGRTVAEPASAASPGTTIADMIQTSAAINPGNSGGALVDMSGAVIGIPTLAATDQQLGGAAPGIGFAISVNTVKRIADQIIRDGKVTESGRAALGITGRTVIDRSRKEVGVGVVTVVDGGAAQKAGIRAGDVITEVGDTATPAIAELNRVLAARKPGDRVPVEVLRGTGNTTIDVVLGEL</sequence>
<dbReference type="PROSITE" id="PS50106">
    <property type="entry name" value="PDZ"/>
    <property type="match status" value="1"/>
</dbReference>
<keyword evidence="2 4" id="KW-0378">Hydrolase</keyword>
<evidence type="ECO:0000313" key="5">
    <source>
        <dbReference type="Proteomes" id="UP000006281"/>
    </source>
</evidence>
<dbReference type="Pfam" id="PF13365">
    <property type="entry name" value="Trypsin_2"/>
    <property type="match status" value="1"/>
</dbReference>
<dbReference type="InterPro" id="IPR009003">
    <property type="entry name" value="Peptidase_S1_PA"/>
</dbReference>
<reference evidence="4 5" key="1">
    <citation type="journal article" date="2012" name="BMC Genomics">
        <title>Complete genome sequence of Saccharothrix espanaensis DSM 44229T and comparison to the other completely sequenced Pseudonocardiaceae.</title>
        <authorList>
            <person name="Strobel T."/>
            <person name="Al-Dilaimi A."/>
            <person name="Blom J."/>
            <person name="Gessner A."/>
            <person name="Kalinowski J."/>
            <person name="Luzhetska M."/>
            <person name="Puhler A."/>
            <person name="Szczepanowski R."/>
            <person name="Bechthold A."/>
            <person name="Ruckert C."/>
        </authorList>
    </citation>
    <scope>NUCLEOTIDE SEQUENCE [LARGE SCALE GENOMIC DNA]</scope>
    <source>
        <strain evidence="5">ATCC 51144 / DSM 44229 / JCM 9112 / NBRC 15066 / NRRL 15764</strain>
    </source>
</reference>
<keyword evidence="5" id="KW-1185">Reference proteome</keyword>
<dbReference type="Gene3D" id="2.30.42.10">
    <property type="match status" value="1"/>
</dbReference>
<keyword evidence="1 4" id="KW-0645">Protease</keyword>
<proteinExistence type="predicted"/>
<dbReference type="eggNOG" id="COG0265">
    <property type="taxonomic scope" value="Bacteria"/>
</dbReference>
<dbReference type="PATRIC" id="fig|1179773.3.peg.4770"/>
<evidence type="ECO:0000256" key="2">
    <source>
        <dbReference type="ARBA" id="ARBA00022801"/>
    </source>
</evidence>
<feature type="domain" description="PDZ" evidence="3">
    <location>
        <begin position="275"/>
        <end position="360"/>
    </location>
</feature>
<evidence type="ECO:0000259" key="3">
    <source>
        <dbReference type="PROSITE" id="PS50106"/>
    </source>
</evidence>
<dbReference type="SMART" id="SM00228">
    <property type="entry name" value="PDZ"/>
    <property type="match status" value="1"/>
</dbReference>
<accession>K0K377</accession>
<dbReference type="STRING" id="1179773.BN6_47620"/>
<gene>
    <name evidence="4" type="ordered locus">BN6_47620</name>
</gene>
<dbReference type="HOGENOM" id="CLU_020120_2_2_11"/>
<dbReference type="GO" id="GO:0006508">
    <property type="term" value="P:proteolysis"/>
    <property type="evidence" value="ECO:0007669"/>
    <property type="project" value="UniProtKB-KW"/>
</dbReference>
<dbReference type="AlphaFoldDB" id="K0K377"/>
<dbReference type="InterPro" id="IPR036034">
    <property type="entry name" value="PDZ_sf"/>
</dbReference>
<dbReference type="Gene3D" id="2.40.10.120">
    <property type="match status" value="1"/>
</dbReference>
<evidence type="ECO:0000313" key="4">
    <source>
        <dbReference type="EMBL" id="CCH32037.1"/>
    </source>
</evidence>
<dbReference type="BioCyc" id="SESP1179773:BN6_RS23035-MONOMER"/>
<dbReference type="InterPro" id="IPR001478">
    <property type="entry name" value="PDZ"/>
</dbReference>
<evidence type="ECO:0000256" key="1">
    <source>
        <dbReference type="ARBA" id="ARBA00022670"/>
    </source>
</evidence>
<organism evidence="4 5">
    <name type="scientific">Saccharothrix espanaensis (strain ATCC 51144 / DSM 44229 / JCM 9112 / NBRC 15066 / NRRL 15764)</name>
    <dbReference type="NCBI Taxonomy" id="1179773"/>
    <lineage>
        <taxon>Bacteria</taxon>
        <taxon>Bacillati</taxon>
        <taxon>Actinomycetota</taxon>
        <taxon>Actinomycetes</taxon>
        <taxon>Pseudonocardiales</taxon>
        <taxon>Pseudonocardiaceae</taxon>
        <taxon>Saccharothrix</taxon>
    </lineage>
</organism>
<dbReference type="InterPro" id="IPR001940">
    <property type="entry name" value="Peptidase_S1C"/>
</dbReference>
<name>K0K377_SACES</name>
<dbReference type="InterPro" id="IPR051201">
    <property type="entry name" value="Chloro_Bact_Ser_Proteases"/>
</dbReference>
<dbReference type="EC" id="3.4.21.-" evidence="4"/>
<dbReference type="PANTHER" id="PTHR43343:SF3">
    <property type="entry name" value="PROTEASE DO-LIKE 8, CHLOROPLASTIC"/>
    <property type="match status" value="1"/>
</dbReference>
<dbReference type="OrthoDB" id="9758917at2"/>
<dbReference type="KEGG" id="sesp:BN6_47620"/>
<dbReference type="Pfam" id="PF13180">
    <property type="entry name" value="PDZ_2"/>
    <property type="match status" value="1"/>
</dbReference>
<dbReference type="SUPFAM" id="SSF50156">
    <property type="entry name" value="PDZ domain-like"/>
    <property type="match status" value="1"/>
</dbReference>
<dbReference type="SUPFAM" id="SSF50494">
    <property type="entry name" value="Trypsin-like serine proteases"/>
    <property type="match status" value="1"/>
</dbReference>
<dbReference type="EMBL" id="HE804045">
    <property type="protein sequence ID" value="CCH32037.1"/>
    <property type="molecule type" value="Genomic_DNA"/>
</dbReference>
<dbReference type="GO" id="GO:0004252">
    <property type="term" value="F:serine-type endopeptidase activity"/>
    <property type="evidence" value="ECO:0007669"/>
    <property type="project" value="InterPro"/>
</dbReference>
<dbReference type="PANTHER" id="PTHR43343">
    <property type="entry name" value="PEPTIDASE S12"/>
    <property type="match status" value="1"/>
</dbReference>
<protein>
    <submittedName>
        <fullName evidence="4">Putative secreted serine protease</fullName>
        <ecNumber evidence="4">3.4.21.-</ecNumber>
    </submittedName>
</protein>
<dbReference type="PRINTS" id="PR00834">
    <property type="entry name" value="PROTEASES2C"/>
</dbReference>
<dbReference type="Proteomes" id="UP000006281">
    <property type="component" value="Chromosome"/>
</dbReference>